<dbReference type="Pfam" id="PF13360">
    <property type="entry name" value="PQQ_2"/>
    <property type="match status" value="1"/>
</dbReference>
<keyword evidence="2" id="KW-0812">Transmembrane</keyword>
<dbReference type="STRING" id="446466.Cfla_0063"/>
<dbReference type="OrthoDB" id="3336893at2"/>
<dbReference type="KEGG" id="cfl:Cfla_0063"/>
<keyword evidence="2" id="KW-0472">Membrane</keyword>
<feature type="transmembrane region" description="Helical" evidence="2">
    <location>
        <begin position="37"/>
        <end position="55"/>
    </location>
</feature>
<evidence type="ECO:0000256" key="1">
    <source>
        <dbReference type="SAM" id="MobiDB-lite"/>
    </source>
</evidence>
<accession>D5UFM4</accession>
<name>D5UFM4_CELFN</name>
<dbReference type="InterPro" id="IPR015943">
    <property type="entry name" value="WD40/YVTN_repeat-like_dom_sf"/>
</dbReference>
<dbReference type="Gene3D" id="2.130.10.10">
    <property type="entry name" value="YVTN repeat-like/Quinoprotein amine dehydrogenase"/>
    <property type="match status" value="2"/>
</dbReference>
<dbReference type="Proteomes" id="UP000000849">
    <property type="component" value="Chromosome"/>
</dbReference>
<organism evidence="4 5">
    <name type="scientific">Cellulomonas flavigena (strain ATCC 482 / DSM 20109 / BCRC 11376 / JCM 18109 / NBRC 3775 / NCIMB 8073 / NRS 134)</name>
    <dbReference type="NCBI Taxonomy" id="446466"/>
    <lineage>
        <taxon>Bacteria</taxon>
        <taxon>Bacillati</taxon>
        <taxon>Actinomycetota</taxon>
        <taxon>Actinomycetes</taxon>
        <taxon>Micrococcales</taxon>
        <taxon>Cellulomonadaceae</taxon>
        <taxon>Cellulomonas</taxon>
    </lineage>
</organism>
<dbReference type="SUPFAM" id="SSF50998">
    <property type="entry name" value="Quinoprotein alcohol dehydrogenase-like"/>
    <property type="match status" value="1"/>
</dbReference>
<feature type="domain" description="Pyrrolo-quinoline quinone repeat" evidence="3">
    <location>
        <begin position="351"/>
        <end position="460"/>
    </location>
</feature>
<dbReference type="HOGENOM" id="CLU_567061_0_0_11"/>
<dbReference type="AlphaFoldDB" id="D5UFM4"/>
<dbReference type="RefSeq" id="WP_013115317.1">
    <property type="nucleotide sequence ID" value="NC_014151.1"/>
</dbReference>
<keyword evidence="5" id="KW-1185">Reference proteome</keyword>
<evidence type="ECO:0000313" key="5">
    <source>
        <dbReference type="Proteomes" id="UP000000849"/>
    </source>
</evidence>
<evidence type="ECO:0000259" key="3">
    <source>
        <dbReference type="Pfam" id="PF13360"/>
    </source>
</evidence>
<dbReference type="SMART" id="SM00564">
    <property type="entry name" value="PQQ"/>
    <property type="match status" value="4"/>
</dbReference>
<evidence type="ECO:0000313" key="4">
    <source>
        <dbReference type="EMBL" id="ADG72983.1"/>
    </source>
</evidence>
<sequence>MARARRVDVDLGDGSPDADARDGDGPEQRGPAGRRRWWLAVPVVAVLALVVGQVVTDTRERTDLADLARQPLVVDPVEGPVEVAWQVPRGTQIASAARAGSVLVAARVTPDLAVALEGVDVATGAGLWSSEVVAARPDLGEDAVADPVVCVPAPDDERQVACLVPDSAWSVVDGAPVTVAATTTRLLVLDAADGTVRVDREVPTWAQWLTPVGDDVLLVGDLHGTLTAELQALRDGATRWRTTSERKAGGPSSRVLPVTTVLDEETIAVDRLGEVVFLSATNGEELGSVVSGLDVGGDGQLVTFTATMSIALGAALVFSDAGTQVATPGRAVSVEGVLPQVLVDDGSVPGLVLTRTPRLTAWDADDGTERWATDVVDAEDVTVFDGRVHVGTSTDLVTFDGATGDELWRFDRPSAEGTPVTDGRYLYTTARRGERHSAPYDLVALHPADGSEAWRAPLPERSWPQSVAGLLVATSFGPNIDDYEEIHQVLRGRG</sequence>
<dbReference type="PANTHER" id="PTHR34512:SF30">
    <property type="entry name" value="OUTER MEMBRANE PROTEIN ASSEMBLY FACTOR BAMB"/>
    <property type="match status" value="1"/>
</dbReference>
<dbReference type="EMBL" id="CP001964">
    <property type="protein sequence ID" value="ADG72983.1"/>
    <property type="molecule type" value="Genomic_DNA"/>
</dbReference>
<gene>
    <name evidence="4" type="ordered locus">Cfla_0063</name>
</gene>
<dbReference type="InterPro" id="IPR002372">
    <property type="entry name" value="PQQ_rpt_dom"/>
</dbReference>
<evidence type="ECO:0000256" key="2">
    <source>
        <dbReference type="SAM" id="Phobius"/>
    </source>
</evidence>
<feature type="region of interest" description="Disordered" evidence="1">
    <location>
        <begin position="1"/>
        <end position="32"/>
    </location>
</feature>
<feature type="compositionally biased region" description="Basic and acidic residues" evidence="1">
    <location>
        <begin position="18"/>
        <end position="27"/>
    </location>
</feature>
<dbReference type="InterPro" id="IPR018391">
    <property type="entry name" value="PQQ_b-propeller_rpt"/>
</dbReference>
<protein>
    <recommendedName>
        <fullName evidence="3">Pyrrolo-quinoline quinone repeat domain-containing protein</fullName>
    </recommendedName>
</protein>
<dbReference type="InterPro" id="IPR011047">
    <property type="entry name" value="Quinoprotein_ADH-like_sf"/>
</dbReference>
<proteinExistence type="predicted"/>
<dbReference type="PANTHER" id="PTHR34512">
    <property type="entry name" value="CELL SURFACE PROTEIN"/>
    <property type="match status" value="1"/>
</dbReference>
<dbReference type="eggNOG" id="COG1520">
    <property type="taxonomic scope" value="Bacteria"/>
</dbReference>
<reference evidence="4 5" key="1">
    <citation type="journal article" date="2010" name="Stand. Genomic Sci.">
        <title>Complete genome sequence of Cellulomonas flavigena type strain (134).</title>
        <authorList>
            <person name="Abt B."/>
            <person name="Foster B."/>
            <person name="Lapidus A."/>
            <person name="Clum A."/>
            <person name="Sun H."/>
            <person name="Pukall R."/>
            <person name="Lucas S."/>
            <person name="Glavina Del Rio T."/>
            <person name="Nolan M."/>
            <person name="Tice H."/>
            <person name="Cheng J.F."/>
            <person name="Pitluck S."/>
            <person name="Liolios K."/>
            <person name="Ivanova N."/>
            <person name="Mavromatis K."/>
            <person name="Ovchinnikova G."/>
            <person name="Pati A."/>
            <person name="Goodwin L."/>
            <person name="Chen A."/>
            <person name="Palaniappan K."/>
            <person name="Land M."/>
            <person name="Hauser L."/>
            <person name="Chang Y.J."/>
            <person name="Jeffries C.D."/>
            <person name="Rohde M."/>
            <person name="Goker M."/>
            <person name="Woyke T."/>
            <person name="Bristow J."/>
            <person name="Eisen J.A."/>
            <person name="Markowitz V."/>
            <person name="Hugenholtz P."/>
            <person name="Kyrpides N.C."/>
            <person name="Klenk H.P."/>
        </authorList>
    </citation>
    <scope>NUCLEOTIDE SEQUENCE [LARGE SCALE GENOMIC DNA]</scope>
    <source>
        <strain evidence="5">ATCC 482 / DSM 20109 / BCRC 11376 / JCM 18109 / NBRC 3775 / NCIMB 8073 / NRS 134</strain>
    </source>
</reference>
<keyword evidence="2" id="KW-1133">Transmembrane helix</keyword>